<reference evidence="3" key="1">
    <citation type="journal article" date="2019" name="Int. J. Syst. Evol. Microbiol.">
        <title>The Global Catalogue of Microorganisms (GCM) 10K type strain sequencing project: providing services to taxonomists for standard genome sequencing and annotation.</title>
        <authorList>
            <consortium name="The Broad Institute Genomics Platform"/>
            <consortium name="The Broad Institute Genome Sequencing Center for Infectious Disease"/>
            <person name="Wu L."/>
            <person name="Ma J."/>
        </authorList>
    </citation>
    <scope>NUCLEOTIDE SEQUENCE [LARGE SCALE GENOMIC DNA]</scope>
    <source>
        <strain evidence="3">CGMCC 1.16455</strain>
    </source>
</reference>
<evidence type="ECO:0000313" key="2">
    <source>
        <dbReference type="EMBL" id="MFC5298861.1"/>
    </source>
</evidence>
<sequence length="367" mass="38329">MTGVRQTTPLDRVAGAHDAAVLAVARRGDPVSRAELADALQVTPQAISKIMGRLMGRGLIAEAGTLAAGPGKPTTLYRIVPSSRRAIGLHLTRSRVHGVVVDLSGEILERRELEIGRLQPVPELIETLATEARALAEVGPGVLLGAGVGMPGPVDWSEGVYRGTSDPDPWRGAEIRRLLLEELGLPVLLDHDSRAALVGETWSQPGLLHDAALVLVEDGLGASLCLDGSIVRGAHSHAGEAGHTVVRMGGAPCTCGRRGCAQAEYQAALAAGDDDLAAQVLATIVVDIVRLVDVDRVVLGGRTVYAHHESSMNAIRAALAEGLHAEPWVHVEVMLSTRGTDLIAVGAACEVLEHEYGIPQALVGPGS</sequence>
<comment type="similarity">
    <text evidence="1">Belongs to the ROK (NagC/XylR) family.</text>
</comment>
<dbReference type="Proteomes" id="UP001595937">
    <property type="component" value="Unassembled WGS sequence"/>
</dbReference>
<keyword evidence="3" id="KW-1185">Reference proteome</keyword>
<dbReference type="InterPro" id="IPR036390">
    <property type="entry name" value="WH_DNA-bd_sf"/>
</dbReference>
<evidence type="ECO:0000256" key="1">
    <source>
        <dbReference type="ARBA" id="ARBA00006479"/>
    </source>
</evidence>
<dbReference type="Gene3D" id="3.30.420.40">
    <property type="match status" value="2"/>
</dbReference>
<dbReference type="SUPFAM" id="SSF46785">
    <property type="entry name" value="Winged helix' DNA-binding domain"/>
    <property type="match status" value="1"/>
</dbReference>
<dbReference type="InterPro" id="IPR000600">
    <property type="entry name" value="ROK"/>
</dbReference>
<dbReference type="RefSeq" id="WP_343923864.1">
    <property type="nucleotide sequence ID" value="NZ_BAAAIR010000035.1"/>
</dbReference>
<dbReference type="PANTHER" id="PTHR18964">
    <property type="entry name" value="ROK (REPRESSOR, ORF, KINASE) FAMILY"/>
    <property type="match status" value="1"/>
</dbReference>
<comment type="caution">
    <text evidence="2">The sequence shown here is derived from an EMBL/GenBank/DDBJ whole genome shotgun (WGS) entry which is preliminary data.</text>
</comment>
<dbReference type="InterPro" id="IPR036388">
    <property type="entry name" value="WH-like_DNA-bd_sf"/>
</dbReference>
<dbReference type="Gene3D" id="1.10.10.10">
    <property type="entry name" value="Winged helix-like DNA-binding domain superfamily/Winged helix DNA-binding domain"/>
    <property type="match status" value="1"/>
</dbReference>
<dbReference type="InterPro" id="IPR043129">
    <property type="entry name" value="ATPase_NBD"/>
</dbReference>
<accession>A0ABW0FJE4</accession>
<dbReference type="EMBL" id="JBHSLN010000083">
    <property type="protein sequence ID" value="MFC5298861.1"/>
    <property type="molecule type" value="Genomic_DNA"/>
</dbReference>
<organism evidence="2 3">
    <name type="scientific">Brachybacterium tyrofermentans</name>
    <dbReference type="NCBI Taxonomy" id="47848"/>
    <lineage>
        <taxon>Bacteria</taxon>
        <taxon>Bacillati</taxon>
        <taxon>Actinomycetota</taxon>
        <taxon>Actinomycetes</taxon>
        <taxon>Micrococcales</taxon>
        <taxon>Dermabacteraceae</taxon>
        <taxon>Brachybacterium</taxon>
    </lineage>
</organism>
<dbReference type="GeneID" id="303297280"/>
<dbReference type="Pfam" id="PF00480">
    <property type="entry name" value="ROK"/>
    <property type="match status" value="1"/>
</dbReference>
<protein>
    <submittedName>
        <fullName evidence="2">ROK family protein</fullName>
    </submittedName>
</protein>
<gene>
    <name evidence="2" type="ORF">ACFPK8_15215</name>
</gene>
<evidence type="ECO:0000313" key="3">
    <source>
        <dbReference type="Proteomes" id="UP001595937"/>
    </source>
</evidence>
<dbReference type="PANTHER" id="PTHR18964:SF173">
    <property type="entry name" value="GLUCOKINASE"/>
    <property type="match status" value="1"/>
</dbReference>
<name>A0ABW0FJE4_9MICO</name>
<dbReference type="SUPFAM" id="SSF53067">
    <property type="entry name" value="Actin-like ATPase domain"/>
    <property type="match status" value="1"/>
</dbReference>
<proteinExistence type="inferred from homology"/>